<sequence>WNMEGPSRANTMQIYSSNFARKSKKNAVESCPAKCCCCTTTLQLTGQRWRSLPFSRVDRARLITHPIVRTLIAPS</sequence>
<name>A0A085MBA4_9BILA</name>
<dbReference type="AlphaFoldDB" id="A0A085MBA4"/>
<evidence type="ECO:0000313" key="1">
    <source>
        <dbReference type="EMBL" id="KFD54500.1"/>
    </source>
</evidence>
<reference evidence="1 2" key="1">
    <citation type="journal article" date="2014" name="Nat. Genet.">
        <title>Genome and transcriptome of the porcine whipworm Trichuris suis.</title>
        <authorList>
            <person name="Jex A.R."/>
            <person name="Nejsum P."/>
            <person name="Schwarz E.M."/>
            <person name="Hu L."/>
            <person name="Young N.D."/>
            <person name="Hall R.S."/>
            <person name="Korhonen P.K."/>
            <person name="Liao S."/>
            <person name="Thamsborg S."/>
            <person name="Xia J."/>
            <person name="Xu P."/>
            <person name="Wang S."/>
            <person name="Scheerlinck J.P."/>
            <person name="Hofmann A."/>
            <person name="Sternberg P.W."/>
            <person name="Wang J."/>
            <person name="Gasser R.B."/>
        </authorList>
    </citation>
    <scope>NUCLEOTIDE SEQUENCE [LARGE SCALE GENOMIC DNA]</scope>
    <source>
        <strain evidence="1">DCEP-RM93M</strain>
    </source>
</reference>
<organism evidence="1 2">
    <name type="scientific">Trichuris suis</name>
    <name type="common">pig whipworm</name>
    <dbReference type="NCBI Taxonomy" id="68888"/>
    <lineage>
        <taxon>Eukaryota</taxon>
        <taxon>Metazoa</taxon>
        <taxon>Ecdysozoa</taxon>
        <taxon>Nematoda</taxon>
        <taxon>Enoplea</taxon>
        <taxon>Dorylaimia</taxon>
        <taxon>Trichinellida</taxon>
        <taxon>Trichuridae</taxon>
        <taxon>Trichuris</taxon>
    </lineage>
</organism>
<protein>
    <submittedName>
        <fullName evidence="1">Uncharacterized protein</fullName>
    </submittedName>
</protein>
<accession>A0A085MBA4</accession>
<proteinExistence type="predicted"/>
<feature type="non-terminal residue" evidence="1">
    <location>
        <position position="75"/>
    </location>
</feature>
<keyword evidence="2" id="KW-1185">Reference proteome</keyword>
<gene>
    <name evidence="1" type="ORF">M513_04647</name>
</gene>
<dbReference type="Proteomes" id="UP000030764">
    <property type="component" value="Unassembled WGS sequence"/>
</dbReference>
<evidence type="ECO:0000313" key="2">
    <source>
        <dbReference type="Proteomes" id="UP000030764"/>
    </source>
</evidence>
<feature type="non-terminal residue" evidence="1">
    <location>
        <position position="1"/>
    </location>
</feature>
<dbReference type="EMBL" id="KL363207">
    <property type="protein sequence ID" value="KFD54500.1"/>
    <property type="molecule type" value="Genomic_DNA"/>
</dbReference>